<keyword evidence="3" id="KW-0132">Cell division</keyword>
<evidence type="ECO:0000256" key="4">
    <source>
        <dbReference type="ARBA" id="ARBA00022829"/>
    </source>
</evidence>
<sequence length="388" mass="44720">MRLTTLVPASGMTPPQPLELLRIPEAFDGRAGSNRAGPEVVCQLAAGNDLEAVQTWLAEFHDSPQTLRNYRKEAERLLLWALLERGKPLSSLTREDCILYEIFLANPQPRDRWCGPKAPRFNPRWRPFMGPLSPASRKLAMLIINSLFSYLVKAGYLAGNPIALTRRRNRHQSLRQIERFLEHDQWQALLSTVESLPRDSERDCQHYARTRYLIALLYLLGPRVSEVAGHTMSSFTQIRGRWWWHVIGKGHKEAQVPVNQDMLQALRDYRRFYSLLPLPVPDETTPLILNLKGTAGIGDNMIYRIIKELVGKTAARMELDDPHQAEKLRRASTHWFRHTSITHQADAGIDLRFLQRNARHARLDTTGLYLHAEEAAWHESMEQHRLKE</sequence>
<feature type="domain" description="Core-binding (CB)" evidence="11">
    <location>
        <begin position="51"/>
        <end position="152"/>
    </location>
</feature>
<dbReference type="PROSITE" id="PS51898">
    <property type="entry name" value="TYR_RECOMBINASE"/>
    <property type="match status" value="1"/>
</dbReference>
<dbReference type="AlphaFoldDB" id="A0A7U7GEK0"/>
<dbReference type="CDD" id="cd00397">
    <property type="entry name" value="DNA_BRE_C"/>
    <property type="match status" value="1"/>
</dbReference>
<keyword evidence="6 9" id="KW-0238">DNA-binding</keyword>
<dbReference type="GO" id="GO:0051301">
    <property type="term" value="P:cell division"/>
    <property type="evidence" value="ECO:0007669"/>
    <property type="project" value="UniProtKB-KW"/>
</dbReference>
<dbReference type="EMBL" id="CBTK010000261">
    <property type="protein sequence ID" value="CDH46411.1"/>
    <property type="molecule type" value="Genomic_DNA"/>
</dbReference>
<dbReference type="GO" id="GO:0003677">
    <property type="term" value="F:DNA binding"/>
    <property type="evidence" value="ECO:0007669"/>
    <property type="project" value="UniProtKB-UniRule"/>
</dbReference>
<keyword evidence="13" id="KW-1185">Reference proteome</keyword>
<evidence type="ECO:0000256" key="9">
    <source>
        <dbReference type="PROSITE-ProRule" id="PRU01248"/>
    </source>
</evidence>
<keyword evidence="2" id="KW-0963">Cytoplasm</keyword>
<dbReference type="SUPFAM" id="SSF56349">
    <property type="entry name" value="DNA breaking-rejoining enzymes"/>
    <property type="match status" value="1"/>
</dbReference>
<organism evidence="12 13">
    <name type="scientific">Candidatus Contendobacter odensis Run_B_J11</name>
    <dbReference type="NCBI Taxonomy" id="1400861"/>
    <lineage>
        <taxon>Bacteria</taxon>
        <taxon>Pseudomonadati</taxon>
        <taxon>Pseudomonadota</taxon>
        <taxon>Gammaproteobacteria</taxon>
        <taxon>Candidatus Competibacteraceae</taxon>
        <taxon>Candidatus Contendibacter</taxon>
    </lineage>
</organism>
<keyword evidence="5" id="KW-0229">DNA integration</keyword>
<dbReference type="InterPro" id="IPR050090">
    <property type="entry name" value="Tyrosine_recombinase_XerCD"/>
</dbReference>
<evidence type="ECO:0000256" key="1">
    <source>
        <dbReference type="ARBA" id="ARBA00004496"/>
    </source>
</evidence>
<evidence type="ECO:0000256" key="6">
    <source>
        <dbReference type="ARBA" id="ARBA00023125"/>
    </source>
</evidence>
<dbReference type="InterPro" id="IPR013762">
    <property type="entry name" value="Integrase-like_cat_sf"/>
</dbReference>
<dbReference type="GO" id="GO:0015074">
    <property type="term" value="P:DNA integration"/>
    <property type="evidence" value="ECO:0007669"/>
    <property type="project" value="UniProtKB-KW"/>
</dbReference>
<comment type="subcellular location">
    <subcellularLocation>
        <location evidence="1">Cytoplasm</location>
    </subcellularLocation>
</comment>
<dbReference type="PANTHER" id="PTHR30349">
    <property type="entry name" value="PHAGE INTEGRASE-RELATED"/>
    <property type="match status" value="1"/>
</dbReference>
<dbReference type="GO" id="GO:0007059">
    <property type="term" value="P:chromosome segregation"/>
    <property type="evidence" value="ECO:0007669"/>
    <property type="project" value="UniProtKB-KW"/>
</dbReference>
<keyword evidence="8" id="KW-0131">Cell cycle</keyword>
<evidence type="ECO:0000313" key="12">
    <source>
        <dbReference type="EMBL" id="CDH46411.1"/>
    </source>
</evidence>
<comment type="caution">
    <text evidence="12">The sequence shown here is derived from an EMBL/GenBank/DDBJ whole genome shotgun (WGS) entry which is preliminary data.</text>
</comment>
<evidence type="ECO:0000259" key="11">
    <source>
        <dbReference type="PROSITE" id="PS51900"/>
    </source>
</evidence>
<dbReference type="PROSITE" id="PS51900">
    <property type="entry name" value="CB"/>
    <property type="match status" value="1"/>
</dbReference>
<dbReference type="GO" id="GO:0006310">
    <property type="term" value="P:DNA recombination"/>
    <property type="evidence" value="ECO:0007669"/>
    <property type="project" value="UniProtKB-KW"/>
</dbReference>
<dbReference type="GO" id="GO:0005737">
    <property type="term" value="C:cytoplasm"/>
    <property type="evidence" value="ECO:0007669"/>
    <property type="project" value="UniProtKB-SubCell"/>
</dbReference>
<accession>A0A7U7GEK0</accession>
<dbReference type="InterPro" id="IPR002104">
    <property type="entry name" value="Integrase_catalytic"/>
</dbReference>
<dbReference type="PANTHER" id="PTHR30349:SF77">
    <property type="entry name" value="TYROSINE RECOMBINASE XERC"/>
    <property type="match status" value="1"/>
</dbReference>
<dbReference type="InterPro" id="IPR011010">
    <property type="entry name" value="DNA_brk_join_enz"/>
</dbReference>
<dbReference type="InterPro" id="IPR010998">
    <property type="entry name" value="Integrase_recombinase_N"/>
</dbReference>
<evidence type="ECO:0000256" key="7">
    <source>
        <dbReference type="ARBA" id="ARBA00023172"/>
    </source>
</evidence>
<dbReference type="Gene3D" id="1.10.150.130">
    <property type="match status" value="1"/>
</dbReference>
<protein>
    <submittedName>
        <fullName evidence="12">Integrase family protein</fullName>
    </submittedName>
</protein>
<feature type="domain" description="Tyr recombinase" evidence="10">
    <location>
        <begin position="176"/>
        <end position="382"/>
    </location>
</feature>
<dbReference type="Gene3D" id="1.10.443.10">
    <property type="entry name" value="Intergrase catalytic core"/>
    <property type="match status" value="1"/>
</dbReference>
<evidence type="ECO:0000256" key="2">
    <source>
        <dbReference type="ARBA" id="ARBA00022490"/>
    </source>
</evidence>
<dbReference type="Pfam" id="PF00589">
    <property type="entry name" value="Phage_integrase"/>
    <property type="match status" value="1"/>
</dbReference>
<dbReference type="RefSeq" id="WP_051497912.1">
    <property type="nucleotide sequence ID" value="NZ_CBTK010000261.1"/>
</dbReference>
<dbReference type="Proteomes" id="UP000019184">
    <property type="component" value="Unassembled WGS sequence"/>
</dbReference>
<evidence type="ECO:0000256" key="8">
    <source>
        <dbReference type="ARBA" id="ARBA00023306"/>
    </source>
</evidence>
<proteinExistence type="predicted"/>
<gene>
    <name evidence="12" type="ORF">BN874_460032</name>
</gene>
<reference evidence="12 13" key="1">
    <citation type="journal article" date="2014" name="ISME J.">
        <title>Candidatus Competibacter-lineage genomes retrieved from metagenomes reveal functional metabolic diversity.</title>
        <authorList>
            <person name="McIlroy S.J."/>
            <person name="Albertsen M."/>
            <person name="Andresen E.K."/>
            <person name="Saunders A.M."/>
            <person name="Kristiansen R."/>
            <person name="Stokholm-Bjerregaard M."/>
            <person name="Nielsen K.L."/>
            <person name="Nielsen P.H."/>
        </authorList>
    </citation>
    <scope>NUCLEOTIDE SEQUENCE [LARGE SCALE GENOMIC DNA]</scope>
    <source>
        <strain evidence="12 13">Run_B_J11</strain>
    </source>
</reference>
<evidence type="ECO:0000256" key="3">
    <source>
        <dbReference type="ARBA" id="ARBA00022618"/>
    </source>
</evidence>
<keyword evidence="7" id="KW-0233">DNA recombination</keyword>
<keyword evidence="4" id="KW-0159">Chromosome partition</keyword>
<dbReference type="InterPro" id="IPR044068">
    <property type="entry name" value="CB"/>
</dbReference>
<evidence type="ECO:0000313" key="13">
    <source>
        <dbReference type="Proteomes" id="UP000019184"/>
    </source>
</evidence>
<evidence type="ECO:0000256" key="5">
    <source>
        <dbReference type="ARBA" id="ARBA00022908"/>
    </source>
</evidence>
<name>A0A7U7GEK0_9GAMM</name>
<evidence type="ECO:0000259" key="10">
    <source>
        <dbReference type="PROSITE" id="PS51898"/>
    </source>
</evidence>